<gene>
    <name evidence="1" type="ORF">PFL1_06366</name>
</gene>
<name>A0A061H1G0_9BASI</name>
<dbReference type="AlphaFoldDB" id="A0A061H1G0"/>
<dbReference type="OrthoDB" id="3358860at2759"/>
<proteinExistence type="predicted"/>
<accession>A0A061H1G0</accession>
<evidence type="ECO:0000313" key="1">
    <source>
        <dbReference type="EMBL" id="EPQ26158.1"/>
    </source>
</evidence>
<organism evidence="1 2">
    <name type="scientific">Pseudozyma flocculosa PF-1</name>
    <dbReference type="NCBI Taxonomy" id="1277687"/>
    <lineage>
        <taxon>Eukaryota</taxon>
        <taxon>Fungi</taxon>
        <taxon>Dikarya</taxon>
        <taxon>Basidiomycota</taxon>
        <taxon>Ustilaginomycotina</taxon>
        <taxon>Ustilaginomycetes</taxon>
        <taxon>Ustilaginales</taxon>
        <taxon>Ustilaginaceae</taxon>
        <taxon>Pseudozyma</taxon>
    </lineage>
</organism>
<evidence type="ECO:0000313" key="2">
    <source>
        <dbReference type="Proteomes" id="UP000053664"/>
    </source>
</evidence>
<dbReference type="EMBL" id="KE361647">
    <property type="protein sequence ID" value="EPQ26158.1"/>
    <property type="molecule type" value="Genomic_DNA"/>
</dbReference>
<dbReference type="eggNOG" id="ENOG502SH08">
    <property type="taxonomic scope" value="Eukaryota"/>
</dbReference>
<dbReference type="HOGENOM" id="CLU_1074366_0_0_1"/>
<protein>
    <submittedName>
        <fullName evidence="1">Uncharacterized protein</fullName>
    </submittedName>
</protein>
<dbReference type="KEGG" id="pfp:PFL1_06366"/>
<dbReference type="GeneID" id="19320444"/>
<sequence>MQIKGTYDVVLVPLVLPTAYLVQTLPPSIRSIQPSPFIPFTSQQIAALGIDATDFDPDTHHPVMLELGYQHSTGPPPFGLNFQEAKLEILGMRHPHAPSASRQGYVFKQHILFDSFVLNLSSNWLAGLRSARTTFSPKQSPASYPASHQGTLHYNVENFVEATFERTTDDTQETAAAAELIRWAGRPWYGARTPRATLTQFNFDLSTQAFEPVGYEGVVRMRPEAFLDASASSQGVEGLSGAEWIEMDKVRAWRFKASFASEDSKVTDRA</sequence>
<dbReference type="Proteomes" id="UP000053664">
    <property type="component" value="Unassembled WGS sequence"/>
</dbReference>
<dbReference type="RefSeq" id="XP_007882098.1">
    <property type="nucleotide sequence ID" value="XM_007883907.1"/>
</dbReference>
<reference evidence="1 2" key="1">
    <citation type="journal article" date="2013" name="Plant Cell">
        <title>The transition from a phytopathogenic smut ancestor to an anamorphic biocontrol agent deciphered by comparative whole-genome analysis.</title>
        <authorList>
            <person name="Lefebvre F."/>
            <person name="Joly D.L."/>
            <person name="Labbe C."/>
            <person name="Teichmann B."/>
            <person name="Linning R."/>
            <person name="Belzile F."/>
            <person name="Bakkeren G."/>
            <person name="Belanger R.R."/>
        </authorList>
    </citation>
    <scope>NUCLEOTIDE SEQUENCE [LARGE SCALE GENOMIC DNA]</scope>
    <source>
        <strain evidence="1 2">PF-1</strain>
    </source>
</reference>